<dbReference type="Pfam" id="PF01963">
    <property type="entry name" value="TraB_PrgY_gumN"/>
    <property type="match status" value="1"/>
</dbReference>
<organism evidence="2 3">
    <name type="scientific">Sphingomonas dokdonensis</name>
    <dbReference type="NCBI Taxonomy" id="344880"/>
    <lineage>
        <taxon>Bacteria</taxon>
        <taxon>Pseudomonadati</taxon>
        <taxon>Pseudomonadota</taxon>
        <taxon>Alphaproteobacteria</taxon>
        <taxon>Sphingomonadales</taxon>
        <taxon>Sphingomonadaceae</taxon>
        <taxon>Sphingomonas</taxon>
    </lineage>
</organism>
<keyword evidence="3" id="KW-1185">Reference proteome</keyword>
<evidence type="ECO:0000313" key="3">
    <source>
        <dbReference type="Proteomes" id="UP000197290"/>
    </source>
</evidence>
<dbReference type="InterPro" id="IPR047111">
    <property type="entry name" value="YbaP-like"/>
</dbReference>
<name>A0A245ZUU7_9SPHN</name>
<dbReference type="InterPro" id="IPR002816">
    <property type="entry name" value="TraB/PrgY/GumN_fam"/>
</dbReference>
<feature type="chain" id="PRO_5012964434" evidence="1">
    <location>
        <begin position="23"/>
        <end position="300"/>
    </location>
</feature>
<protein>
    <submittedName>
        <fullName evidence="2">TraB family protein</fullName>
    </submittedName>
</protein>
<dbReference type="EMBL" id="NBBI01000001">
    <property type="protein sequence ID" value="OWK33516.1"/>
    <property type="molecule type" value="Genomic_DNA"/>
</dbReference>
<dbReference type="PANTHER" id="PTHR40590">
    <property type="entry name" value="CYTOPLASMIC PROTEIN-RELATED"/>
    <property type="match status" value="1"/>
</dbReference>
<proteinExistence type="predicted"/>
<dbReference type="AlphaFoldDB" id="A0A245ZUU7"/>
<feature type="signal peptide" evidence="1">
    <location>
        <begin position="1"/>
        <end position="22"/>
    </location>
</feature>
<reference evidence="2 3" key="1">
    <citation type="submission" date="2017-03" db="EMBL/GenBank/DDBJ databases">
        <title>Genome sequence of Sphingomonas dokdonensis DSM 21029.</title>
        <authorList>
            <person name="Poehlein A."/>
            <person name="Wuebbeler J.H."/>
            <person name="Steinbuechel A."/>
            <person name="Daniel R."/>
        </authorList>
    </citation>
    <scope>NUCLEOTIDE SEQUENCE [LARGE SCALE GENOMIC DNA]</scope>
    <source>
        <strain evidence="2 3">DSM 21029</strain>
    </source>
</reference>
<dbReference type="Proteomes" id="UP000197290">
    <property type="component" value="Unassembled WGS sequence"/>
</dbReference>
<evidence type="ECO:0000256" key="1">
    <source>
        <dbReference type="SAM" id="SignalP"/>
    </source>
</evidence>
<accession>A0A245ZUU7</accession>
<dbReference type="PANTHER" id="PTHR40590:SF1">
    <property type="entry name" value="CYTOPLASMIC PROTEIN"/>
    <property type="match status" value="1"/>
</dbReference>
<comment type="caution">
    <text evidence="2">The sequence shown here is derived from an EMBL/GenBank/DDBJ whole genome shotgun (WGS) entry which is preliminary data.</text>
</comment>
<dbReference type="RefSeq" id="WP_245828993.1">
    <property type="nucleotide sequence ID" value="NZ_NBBI01000001.1"/>
</dbReference>
<sequence>MFRPFTPLFAALGLAFTLPACAQPAPVAQAQQDADPALWVVRDKDTTIYLFGTIHVLKPGLSWFDEAVKKAFDRSGTLVLEMVEPDQETQQKIVISKAFAKGGPPLTEKLPEDKRAAFVKALEDNKLPVAQFERMQPWFAAISLSVLPVQKLGYDAGNGPEGVLTKAAKAQKKQVMGLETFEGQMSIFDSLSEKAQLDLLNSTVEELPKAGEMMDRMVTDWAAGDPDGLAETMNEGLKDSPEVGKALLADRNAKWAAWIAERMRTPGRVFIAVGAGHLAGPQSVQAQLGKYKLKAVRIKY</sequence>
<gene>
    <name evidence="2" type="ORF">SPDO_03950</name>
</gene>
<keyword evidence="1" id="KW-0732">Signal</keyword>
<evidence type="ECO:0000313" key="2">
    <source>
        <dbReference type="EMBL" id="OWK33516.1"/>
    </source>
</evidence>
<dbReference type="CDD" id="cd14789">
    <property type="entry name" value="Tiki"/>
    <property type="match status" value="1"/>
</dbReference>